<dbReference type="CDD" id="cd06225">
    <property type="entry name" value="HAMP"/>
    <property type="match status" value="1"/>
</dbReference>
<dbReference type="CDD" id="cd12912">
    <property type="entry name" value="PDC2_MCP_like"/>
    <property type="match status" value="1"/>
</dbReference>
<dbReference type="Gene3D" id="1.10.287.950">
    <property type="entry name" value="Methyl-accepting chemotaxis protein"/>
    <property type="match status" value="1"/>
</dbReference>
<dbReference type="PATRIC" id="fig|47500.8.peg.5413"/>
<dbReference type="STRING" id="47500.AF333_04865"/>
<dbReference type="GeneID" id="42304539"/>
<evidence type="ECO:0000256" key="11">
    <source>
        <dbReference type="SAM" id="Phobius"/>
    </source>
</evidence>
<dbReference type="PANTHER" id="PTHR32089">
    <property type="entry name" value="METHYL-ACCEPTING CHEMOTAXIS PROTEIN MCPB"/>
    <property type="match status" value="1"/>
</dbReference>
<dbReference type="GO" id="GO:0007165">
    <property type="term" value="P:signal transduction"/>
    <property type="evidence" value="ECO:0007669"/>
    <property type="project" value="UniProtKB-KW"/>
</dbReference>
<dbReference type="SMART" id="SM00304">
    <property type="entry name" value="HAMP"/>
    <property type="match status" value="2"/>
</dbReference>
<evidence type="ECO:0000256" key="5">
    <source>
        <dbReference type="ARBA" id="ARBA00022692"/>
    </source>
</evidence>
<dbReference type="PANTHER" id="PTHR32089:SF114">
    <property type="entry name" value="METHYL-ACCEPTING CHEMOTAXIS PROTEIN MCPB"/>
    <property type="match status" value="1"/>
</dbReference>
<comment type="subcellular location">
    <subcellularLocation>
        <location evidence="1">Cell membrane</location>
        <topology evidence="1">Multi-pass membrane protein</topology>
    </subcellularLocation>
</comment>
<dbReference type="InterPro" id="IPR004089">
    <property type="entry name" value="MCPsignal_dom"/>
</dbReference>
<evidence type="ECO:0000313" key="15">
    <source>
        <dbReference type="EMBL" id="SDI93951.1"/>
    </source>
</evidence>
<evidence type="ECO:0000313" key="14">
    <source>
        <dbReference type="EMBL" id="KON94914.1"/>
    </source>
</evidence>
<keyword evidence="3" id="KW-0488">Methylation</keyword>
<evidence type="ECO:0000256" key="10">
    <source>
        <dbReference type="PROSITE-ProRule" id="PRU00284"/>
    </source>
</evidence>
<evidence type="ECO:0000313" key="17">
    <source>
        <dbReference type="Proteomes" id="UP000182836"/>
    </source>
</evidence>
<dbReference type="OrthoDB" id="243053at2"/>
<evidence type="ECO:0000256" key="7">
    <source>
        <dbReference type="ARBA" id="ARBA00023136"/>
    </source>
</evidence>
<dbReference type="SUPFAM" id="SSF103190">
    <property type="entry name" value="Sensory domain-like"/>
    <property type="match status" value="1"/>
</dbReference>
<dbReference type="GO" id="GO:0006935">
    <property type="term" value="P:chemotaxis"/>
    <property type="evidence" value="ECO:0007669"/>
    <property type="project" value="UniProtKB-KW"/>
</dbReference>
<sequence>MKKIRKSIKNKLIVAFAVILLLPSLVIGGASYETAKRKVEQQIIHSAKENVKLLDTLITRNVEPGIKNVEYLAATLEEVGAEVDPEDVLRKLTAFQNLHPEILHTFAGLKTGEMLLTPAGNLPKDYDPRTRIWYEKAMEKKGKIAITEPYVDAESGGVVVTVSMMMAKGSGVTGIDLKLQALSDNVKQVAIGRDGFAFILDQTKKYVSHPVQKAGEEAKGEFIANIFASNLGDFTYEMDGQDKRMFFATNELTGWKIAGTMNVSEAKEEARPIFWITLGVLAAALLFGVIRSFFVIRSIVVPLGKVNAAAHRISEGDLTERIEVRSDDEFGELGESFNHMADALASLIREVHHKSEQLASSSQELTASAEQTGYATEQITRVMQEVAASSERQVSGVEKSAQTISSMSQGAQEMAAHAQGVNHAALQTRNMAEEGNRALQQAVGQMRAIDKTVHELAHIIKGLGNRSKEIGQIIEVITAISAQTNLLALNAAIEAARAGEHGKGFAVVANEVRKLAEQSTQSAGQIASLIHAIQQETQAAVQSMEQGTKEVGEGIQVVDAAGDLFSKIQHSIAKAATEFQTVYTGVEQMSAGAKEIAATIEMITRITDTNSADIQTVFAATEEQTAFMQEITSSSAALSRMADELHEVIRKFTI</sequence>
<evidence type="ECO:0000256" key="8">
    <source>
        <dbReference type="ARBA" id="ARBA00023224"/>
    </source>
</evidence>
<evidence type="ECO:0000256" key="9">
    <source>
        <dbReference type="ARBA" id="ARBA00029447"/>
    </source>
</evidence>
<dbReference type="InterPro" id="IPR029151">
    <property type="entry name" value="Sensor-like_sf"/>
</dbReference>
<feature type="domain" description="Methyl-accepting transducer" evidence="12">
    <location>
        <begin position="368"/>
        <end position="604"/>
    </location>
</feature>
<gene>
    <name evidence="14" type="ORF">AF333_04865</name>
    <name evidence="15" type="ORF">SAMN04487909_109161</name>
</gene>
<dbReference type="EMBL" id="LGUG01000004">
    <property type="protein sequence ID" value="KON94914.1"/>
    <property type="molecule type" value="Genomic_DNA"/>
</dbReference>
<evidence type="ECO:0000259" key="12">
    <source>
        <dbReference type="PROSITE" id="PS50111"/>
    </source>
</evidence>
<dbReference type="Gene3D" id="3.30.450.20">
    <property type="entry name" value="PAS domain"/>
    <property type="match status" value="2"/>
</dbReference>
<dbReference type="Pfam" id="PF00672">
    <property type="entry name" value="HAMP"/>
    <property type="match status" value="1"/>
</dbReference>
<accession>A0A0D1XTB8</accession>
<evidence type="ECO:0000256" key="3">
    <source>
        <dbReference type="ARBA" id="ARBA00022481"/>
    </source>
</evidence>
<keyword evidence="2" id="KW-1003">Cell membrane</keyword>
<evidence type="ECO:0000256" key="2">
    <source>
        <dbReference type="ARBA" id="ARBA00022475"/>
    </source>
</evidence>
<keyword evidence="16" id="KW-1185">Reference proteome</keyword>
<keyword evidence="4" id="KW-0145">Chemotaxis</keyword>
<keyword evidence="8 10" id="KW-0807">Transducer</keyword>
<evidence type="ECO:0000313" key="16">
    <source>
        <dbReference type="Proteomes" id="UP000037269"/>
    </source>
</evidence>
<feature type="transmembrane region" description="Helical" evidence="11">
    <location>
        <begin position="273"/>
        <end position="296"/>
    </location>
</feature>
<dbReference type="Proteomes" id="UP000037269">
    <property type="component" value="Unassembled WGS sequence"/>
</dbReference>
<dbReference type="CDD" id="cd12913">
    <property type="entry name" value="PDC1_MCP_like"/>
    <property type="match status" value="1"/>
</dbReference>
<dbReference type="CDD" id="cd11386">
    <property type="entry name" value="MCP_signal"/>
    <property type="match status" value="1"/>
</dbReference>
<proteinExistence type="inferred from homology"/>
<dbReference type="Pfam" id="PF02743">
    <property type="entry name" value="dCache_1"/>
    <property type="match status" value="1"/>
</dbReference>
<keyword evidence="6 11" id="KW-1133">Transmembrane helix</keyword>
<dbReference type="SMART" id="SM00283">
    <property type="entry name" value="MA"/>
    <property type="match status" value="1"/>
</dbReference>
<dbReference type="Proteomes" id="UP000182836">
    <property type="component" value="Unassembled WGS sequence"/>
</dbReference>
<reference evidence="15 17" key="2">
    <citation type="submission" date="2016-10" db="EMBL/GenBank/DDBJ databases">
        <authorList>
            <person name="de Groot N.N."/>
        </authorList>
    </citation>
    <scope>NUCLEOTIDE SEQUENCE [LARGE SCALE GENOMIC DNA]</scope>
    <source>
        <strain evidence="15 17">DSM 2895</strain>
    </source>
</reference>
<comment type="similarity">
    <text evidence="9">Belongs to the methyl-accepting chemotaxis (MCP) protein family.</text>
</comment>
<dbReference type="GO" id="GO:0005886">
    <property type="term" value="C:plasma membrane"/>
    <property type="evidence" value="ECO:0007669"/>
    <property type="project" value="UniProtKB-SubCell"/>
</dbReference>
<dbReference type="PROSITE" id="PS50885">
    <property type="entry name" value="HAMP"/>
    <property type="match status" value="1"/>
</dbReference>
<keyword evidence="7 11" id="KW-0472">Membrane</keyword>
<dbReference type="Pfam" id="PF00015">
    <property type="entry name" value="MCPsignal"/>
    <property type="match status" value="1"/>
</dbReference>
<dbReference type="EMBL" id="FNED01000009">
    <property type="protein sequence ID" value="SDI93951.1"/>
    <property type="molecule type" value="Genomic_DNA"/>
</dbReference>
<dbReference type="InterPro" id="IPR033479">
    <property type="entry name" value="dCache_1"/>
</dbReference>
<evidence type="ECO:0000256" key="1">
    <source>
        <dbReference type="ARBA" id="ARBA00004651"/>
    </source>
</evidence>
<evidence type="ECO:0000256" key="4">
    <source>
        <dbReference type="ARBA" id="ARBA00022500"/>
    </source>
</evidence>
<feature type="domain" description="HAMP" evidence="13">
    <location>
        <begin position="297"/>
        <end position="349"/>
    </location>
</feature>
<dbReference type="PROSITE" id="PS50111">
    <property type="entry name" value="CHEMOTAXIS_TRANSDUC_2"/>
    <property type="match status" value="1"/>
</dbReference>
<dbReference type="SUPFAM" id="SSF58104">
    <property type="entry name" value="Methyl-accepting chemotaxis protein (MCP) signaling domain"/>
    <property type="match status" value="1"/>
</dbReference>
<keyword evidence="5 11" id="KW-0812">Transmembrane</keyword>
<name>A0A0D1XTB8_ANEMI</name>
<reference evidence="14 16" key="1">
    <citation type="submission" date="2015-07" db="EMBL/GenBank/DDBJ databases">
        <title>Fjat-14205 dsm 2895.</title>
        <authorList>
            <person name="Liu B."/>
            <person name="Wang J."/>
            <person name="Zhu Y."/>
            <person name="Liu G."/>
            <person name="Chen Q."/>
            <person name="Chen Z."/>
            <person name="Lan J."/>
            <person name="Che J."/>
            <person name="Ge C."/>
            <person name="Shi H."/>
            <person name="Pan Z."/>
            <person name="Liu X."/>
        </authorList>
    </citation>
    <scope>NUCLEOTIDE SEQUENCE [LARGE SCALE GENOMIC DNA]</scope>
    <source>
        <strain evidence="14 16">DSM 2895</strain>
    </source>
</reference>
<evidence type="ECO:0000259" key="13">
    <source>
        <dbReference type="PROSITE" id="PS50885"/>
    </source>
</evidence>
<evidence type="ECO:0000256" key="6">
    <source>
        <dbReference type="ARBA" id="ARBA00022989"/>
    </source>
</evidence>
<protein>
    <submittedName>
        <fullName evidence="15">Methyl-accepting chemotaxis sensory transducer with TarH sensor</fullName>
    </submittedName>
</protein>
<organism evidence="14 16">
    <name type="scientific">Aneurinibacillus migulanus</name>
    <name type="common">Bacillus migulanus</name>
    <dbReference type="NCBI Taxonomy" id="47500"/>
    <lineage>
        <taxon>Bacteria</taxon>
        <taxon>Bacillati</taxon>
        <taxon>Bacillota</taxon>
        <taxon>Bacilli</taxon>
        <taxon>Bacillales</taxon>
        <taxon>Paenibacillaceae</taxon>
        <taxon>Aneurinibacillus group</taxon>
        <taxon>Aneurinibacillus</taxon>
    </lineage>
</organism>
<dbReference type="AlphaFoldDB" id="A0A0D1XTB8"/>
<dbReference type="RefSeq" id="WP_043065011.1">
    <property type="nucleotide sequence ID" value="NZ_BJOA01000078.1"/>
</dbReference>
<dbReference type="InterPro" id="IPR003660">
    <property type="entry name" value="HAMP_dom"/>
</dbReference>